<sequence>MIRFPVCRPEKMPLKLSLIYKGNKLIHG</sequence>
<proteinExistence type="predicted"/>
<dbReference type="AlphaFoldDB" id="A0A2P2JAR6"/>
<reference evidence="1" key="1">
    <citation type="submission" date="2018-02" db="EMBL/GenBank/DDBJ databases">
        <title>Rhizophora mucronata_Transcriptome.</title>
        <authorList>
            <person name="Meera S.P."/>
            <person name="Sreeshan A."/>
            <person name="Augustine A."/>
        </authorList>
    </citation>
    <scope>NUCLEOTIDE SEQUENCE</scope>
    <source>
        <tissue evidence="1">Leaf</tissue>
    </source>
</reference>
<organism evidence="1">
    <name type="scientific">Rhizophora mucronata</name>
    <name type="common">Asiatic mangrove</name>
    <dbReference type="NCBI Taxonomy" id="61149"/>
    <lineage>
        <taxon>Eukaryota</taxon>
        <taxon>Viridiplantae</taxon>
        <taxon>Streptophyta</taxon>
        <taxon>Embryophyta</taxon>
        <taxon>Tracheophyta</taxon>
        <taxon>Spermatophyta</taxon>
        <taxon>Magnoliopsida</taxon>
        <taxon>eudicotyledons</taxon>
        <taxon>Gunneridae</taxon>
        <taxon>Pentapetalae</taxon>
        <taxon>rosids</taxon>
        <taxon>fabids</taxon>
        <taxon>Malpighiales</taxon>
        <taxon>Rhizophoraceae</taxon>
        <taxon>Rhizophora</taxon>
    </lineage>
</organism>
<accession>A0A2P2JAR6</accession>
<evidence type="ECO:0000313" key="1">
    <source>
        <dbReference type="EMBL" id="MBW90551.1"/>
    </source>
</evidence>
<dbReference type="EMBL" id="GGEC01010068">
    <property type="protein sequence ID" value="MBW90551.1"/>
    <property type="molecule type" value="Transcribed_RNA"/>
</dbReference>
<protein>
    <submittedName>
        <fullName evidence="1">Uncharacterized protein</fullName>
    </submittedName>
</protein>
<name>A0A2P2JAR6_RHIMU</name>